<dbReference type="EMBL" id="JAOQNN010000001">
    <property type="protein sequence ID" value="MCW2280155.1"/>
    <property type="molecule type" value="Genomic_DNA"/>
</dbReference>
<keyword evidence="2" id="KW-1133">Transmembrane helix</keyword>
<gene>
    <name evidence="4" type="ORF">M2256_000613</name>
</gene>
<proteinExistence type="predicted"/>
<evidence type="ECO:0000259" key="3">
    <source>
        <dbReference type="Pfam" id="PF25155"/>
    </source>
</evidence>
<keyword evidence="2" id="KW-0812">Transmembrane</keyword>
<organism evidence="4 5">
    <name type="scientific">Lactococcus lactis</name>
    <dbReference type="NCBI Taxonomy" id="1358"/>
    <lineage>
        <taxon>Bacteria</taxon>
        <taxon>Bacillati</taxon>
        <taxon>Bacillota</taxon>
        <taxon>Bacilli</taxon>
        <taxon>Lactobacillales</taxon>
        <taxon>Streptococcaceae</taxon>
        <taxon>Lactococcus</taxon>
    </lineage>
</organism>
<evidence type="ECO:0000313" key="4">
    <source>
        <dbReference type="EMBL" id="MCW2280155.1"/>
    </source>
</evidence>
<comment type="caution">
    <text evidence="4">The sequence shown here is derived from an EMBL/GenBank/DDBJ whole genome shotgun (WGS) entry which is preliminary data.</text>
</comment>
<reference evidence="4" key="1">
    <citation type="submission" date="2023-08" db="EMBL/GenBank/DDBJ databases">
        <title>Genomic analyses of the natural microbiome of Caenorhabditis elegans.</title>
        <authorList>
            <person name="Samuel B."/>
        </authorList>
    </citation>
    <scope>NUCLEOTIDE SEQUENCE</scope>
    <source>
        <strain evidence="4">BIGb0220</strain>
    </source>
</reference>
<feature type="compositionally biased region" description="Low complexity" evidence="1">
    <location>
        <begin position="48"/>
        <end position="65"/>
    </location>
</feature>
<protein>
    <recommendedName>
        <fullName evidence="3">YvbJ-like NTF2-like domain-containing protein</fullName>
    </recommendedName>
</protein>
<dbReference type="RefSeq" id="WP_264653732.1">
    <property type="nucleotide sequence ID" value="NZ_JAOQNN010000001.1"/>
</dbReference>
<dbReference type="AlphaFoldDB" id="A0AAW5TLL0"/>
<evidence type="ECO:0000313" key="5">
    <source>
        <dbReference type="Proteomes" id="UP001207687"/>
    </source>
</evidence>
<dbReference type="Proteomes" id="UP001207687">
    <property type="component" value="Unassembled WGS sequence"/>
</dbReference>
<feature type="region of interest" description="Disordered" evidence="1">
    <location>
        <begin position="35"/>
        <end position="66"/>
    </location>
</feature>
<evidence type="ECO:0000256" key="1">
    <source>
        <dbReference type="SAM" id="MobiDB-lite"/>
    </source>
</evidence>
<name>A0AAW5TLL0_9LACT</name>
<sequence>MEEKNQNSKLKVIGMIVLIFFAVGAIGWRFFGNHTEKPTSHEPKRAQTTKSSSSSHASKQKLSTSEALSEKVVNHFLKAYYTAKSNNSNAEDYKPLMTEDAYGVLQASIKLDGEKGQNGYIMNQELDDTSLYINSINQTVLCNVDYHYDIYKDKDDPKSKVVSDFTTHATLQVKYTKKAGKWLVQAMTPITMTDNVTGEKINE</sequence>
<accession>A0AAW5TLL0</accession>
<feature type="transmembrane region" description="Helical" evidence="2">
    <location>
        <begin position="12"/>
        <end position="31"/>
    </location>
</feature>
<feature type="compositionally biased region" description="Basic and acidic residues" evidence="1">
    <location>
        <begin position="35"/>
        <end position="45"/>
    </location>
</feature>
<evidence type="ECO:0000256" key="2">
    <source>
        <dbReference type="SAM" id="Phobius"/>
    </source>
</evidence>
<dbReference type="Pfam" id="PF25155">
    <property type="entry name" value="NTF2_YvbJ"/>
    <property type="match status" value="1"/>
</dbReference>
<feature type="domain" description="YvbJ-like NTF2-like" evidence="3">
    <location>
        <begin position="72"/>
        <end position="186"/>
    </location>
</feature>
<keyword evidence="2" id="KW-0472">Membrane</keyword>
<dbReference type="InterPro" id="IPR056902">
    <property type="entry name" value="NTF2_YvbJ"/>
</dbReference>